<dbReference type="InterPro" id="IPR047878">
    <property type="entry name" value="UBL7_UBA"/>
</dbReference>
<dbReference type="SUPFAM" id="SSF54236">
    <property type="entry name" value="Ubiquitin-like"/>
    <property type="match status" value="1"/>
</dbReference>
<dbReference type="GO" id="GO:0005829">
    <property type="term" value="C:cytosol"/>
    <property type="evidence" value="ECO:0007669"/>
    <property type="project" value="TreeGrafter"/>
</dbReference>
<dbReference type="GO" id="GO:0006511">
    <property type="term" value="P:ubiquitin-dependent protein catabolic process"/>
    <property type="evidence" value="ECO:0007669"/>
    <property type="project" value="TreeGrafter"/>
</dbReference>
<evidence type="ECO:0000313" key="4">
    <source>
        <dbReference type="EMBL" id="CAK1542144.1"/>
    </source>
</evidence>
<dbReference type="InterPro" id="IPR009060">
    <property type="entry name" value="UBA-like_sf"/>
</dbReference>
<accession>A0AAV1IY33</accession>
<evidence type="ECO:0000256" key="1">
    <source>
        <dbReference type="SAM" id="MobiDB-lite"/>
    </source>
</evidence>
<evidence type="ECO:0000259" key="2">
    <source>
        <dbReference type="PROSITE" id="PS50030"/>
    </source>
</evidence>
<protein>
    <recommendedName>
        <fullName evidence="6">Ubiquitin-like protein 7</fullName>
    </recommendedName>
</protein>
<dbReference type="PANTHER" id="PTHR10677">
    <property type="entry name" value="UBIQUILIN"/>
    <property type="match status" value="1"/>
</dbReference>
<dbReference type="Pfam" id="PF00240">
    <property type="entry name" value="ubiquitin"/>
    <property type="match status" value="1"/>
</dbReference>
<feature type="compositionally biased region" description="Polar residues" evidence="1">
    <location>
        <begin position="306"/>
        <end position="326"/>
    </location>
</feature>
<dbReference type="PROSITE" id="PS50030">
    <property type="entry name" value="UBA"/>
    <property type="match status" value="1"/>
</dbReference>
<evidence type="ECO:0008006" key="6">
    <source>
        <dbReference type="Google" id="ProtNLM"/>
    </source>
</evidence>
<feature type="region of interest" description="Disordered" evidence="1">
    <location>
        <begin position="306"/>
        <end position="327"/>
    </location>
</feature>
<dbReference type="Proteomes" id="UP001497472">
    <property type="component" value="Unassembled WGS sequence"/>
</dbReference>
<dbReference type="AlphaFoldDB" id="A0AAV1IY33"/>
<comment type="caution">
    <text evidence="4">The sequence shown here is derived from an EMBL/GenBank/DDBJ whole genome shotgun (WGS) entry which is preliminary data.</text>
</comment>
<dbReference type="SUPFAM" id="SSF46934">
    <property type="entry name" value="UBA-like"/>
    <property type="match status" value="1"/>
</dbReference>
<dbReference type="InterPro" id="IPR015940">
    <property type="entry name" value="UBA"/>
</dbReference>
<reference evidence="4 5" key="1">
    <citation type="submission" date="2023-11" db="EMBL/GenBank/DDBJ databases">
        <authorList>
            <person name="Okamura Y."/>
        </authorList>
    </citation>
    <scope>NUCLEOTIDE SEQUENCE [LARGE SCALE GENOMIC DNA]</scope>
</reference>
<feature type="domain" description="Ubiquitin-like" evidence="3">
    <location>
        <begin position="37"/>
        <end position="115"/>
    </location>
</feature>
<keyword evidence="5" id="KW-1185">Reference proteome</keyword>
<dbReference type="InterPro" id="IPR000626">
    <property type="entry name" value="Ubiquitin-like_dom"/>
</dbReference>
<dbReference type="SMART" id="SM00213">
    <property type="entry name" value="UBQ"/>
    <property type="match status" value="1"/>
</dbReference>
<gene>
    <name evidence="4" type="ORF">LNINA_LOCUS2065</name>
</gene>
<dbReference type="CDD" id="cd17039">
    <property type="entry name" value="Ubl_ubiquitin_like"/>
    <property type="match status" value="1"/>
</dbReference>
<feature type="compositionally biased region" description="Low complexity" evidence="1">
    <location>
        <begin position="352"/>
        <end position="361"/>
    </location>
</feature>
<proteinExistence type="predicted"/>
<evidence type="ECO:0000313" key="5">
    <source>
        <dbReference type="Proteomes" id="UP001497472"/>
    </source>
</evidence>
<evidence type="ECO:0000259" key="3">
    <source>
        <dbReference type="PROSITE" id="PS50053"/>
    </source>
</evidence>
<organism evidence="4 5">
    <name type="scientific">Leptosia nina</name>
    <dbReference type="NCBI Taxonomy" id="320188"/>
    <lineage>
        <taxon>Eukaryota</taxon>
        <taxon>Metazoa</taxon>
        <taxon>Ecdysozoa</taxon>
        <taxon>Arthropoda</taxon>
        <taxon>Hexapoda</taxon>
        <taxon>Insecta</taxon>
        <taxon>Pterygota</taxon>
        <taxon>Neoptera</taxon>
        <taxon>Endopterygota</taxon>
        <taxon>Lepidoptera</taxon>
        <taxon>Glossata</taxon>
        <taxon>Ditrysia</taxon>
        <taxon>Papilionoidea</taxon>
        <taxon>Pieridae</taxon>
        <taxon>Pierinae</taxon>
        <taxon>Leptosia</taxon>
    </lineage>
</organism>
<dbReference type="GO" id="GO:0031593">
    <property type="term" value="F:polyubiquitin modification-dependent protein binding"/>
    <property type="evidence" value="ECO:0007669"/>
    <property type="project" value="TreeGrafter"/>
</dbReference>
<feature type="compositionally biased region" description="Acidic residues" evidence="1">
    <location>
        <begin position="242"/>
        <end position="254"/>
    </location>
</feature>
<sequence length="413" mass="44660">MQEIEERGQTGKFIGNREHRCRRALFRMDPVEIQPCVFLGIKVKPGPIERFKVENFPLDNTVDNLKTEAGKKANVPSSSLELIYHGKILRDTATLSDSGVKSGEMVHVVKKKEQNPSPPLQTFTDAELQHLNSSMRTLGCTPNAPGWTRAMQLLNDESVIAEIMEHAPSLAEDCTTLSILHEVELLAALGANVQTMRRGADAHPELPNALRHLLRLVCSRCHAPTTEGTPTSGFAYSLEALSEDEDVEEEENEETEGRSAITQEQLAAALQEATEAVLSSNSRTTGGSVRDNLVDFIEAAIHLDPSSNASASRTQGDAGSSGTRSVITPEMFSEAISVAMTRSTAPPTPMEQSTAASSSQSPAERNEDYSTQLNHMHEMGLLDDAINVRALLICSGDVNAAINLVFSGAIGDD</sequence>
<dbReference type="InterPro" id="IPR029071">
    <property type="entry name" value="Ubiquitin-like_domsf"/>
</dbReference>
<dbReference type="PANTHER" id="PTHR10677:SF25">
    <property type="entry name" value="UBIQUITIN-LIKE PROTEIN 7"/>
    <property type="match status" value="1"/>
</dbReference>
<feature type="domain" description="UBA" evidence="2">
    <location>
        <begin position="364"/>
        <end position="408"/>
    </location>
</feature>
<name>A0AAV1IY33_9NEOP</name>
<dbReference type="EMBL" id="CAVLEF010000003">
    <property type="protein sequence ID" value="CAK1542144.1"/>
    <property type="molecule type" value="Genomic_DNA"/>
</dbReference>
<feature type="region of interest" description="Disordered" evidence="1">
    <location>
        <begin position="242"/>
        <end position="261"/>
    </location>
</feature>
<dbReference type="Gene3D" id="1.10.8.10">
    <property type="entry name" value="DNA helicase RuvA subunit, C-terminal domain"/>
    <property type="match status" value="1"/>
</dbReference>
<dbReference type="PROSITE" id="PS50053">
    <property type="entry name" value="UBIQUITIN_2"/>
    <property type="match status" value="1"/>
</dbReference>
<dbReference type="CDD" id="cd14326">
    <property type="entry name" value="UBA_UBL7"/>
    <property type="match status" value="1"/>
</dbReference>
<feature type="region of interest" description="Disordered" evidence="1">
    <location>
        <begin position="342"/>
        <end position="368"/>
    </location>
</feature>
<dbReference type="Gene3D" id="3.10.20.90">
    <property type="entry name" value="Phosphatidylinositol 3-kinase Catalytic Subunit, Chain A, domain 1"/>
    <property type="match status" value="1"/>
</dbReference>
<dbReference type="InterPro" id="IPR015496">
    <property type="entry name" value="Ubiquilin"/>
</dbReference>